<sequence length="155" mass="16594">MTPAIKALKRAKIPYVLHEYEHDASAESFGDEAASKLGLPADQVFKTLVVALDGKKLAVAILPVSHMLSLKAVAKAFKAKKAAMAEKNHVQKTTGYVLGGVSPVGQKKLLPTLIDSSAQQFDAIYVSAGRRGLQMELAPADLAQLVRARFENIIA</sequence>
<dbReference type="RefSeq" id="WP_078684709.1">
    <property type="nucleotide sequence ID" value="NZ_FUYA01000004.1"/>
</dbReference>
<name>A0A1T4W224_9BACT</name>
<dbReference type="AlphaFoldDB" id="A0A1T4W224"/>
<keyword evidence="7" id="KW-1185">Reference proteome</keyword>
<keyword evidence="2 4" id="KW-0648">Protein biosynthesis</keyword>
<keyword evidence="3 4" id="KW-0456">Lyase</keyword>
<gene>
    <name evidence="6" type="ORF">SAMN02745702_01416</name>
</gene>
<dbReference type="EMBL" id="FUYA01000004">
    <property type="protein sequence ID" value="SKA71115.1"/>
    <property type="molecule type" value="Genomic_DNA"/>
</dbReference>
<dbReference type="InterPro" id="IPR007214">
    <property type="entry name" value="YbaK/aa-tRNA-synth-assoc-dom"/>
</dbReference>
<evidence type="ECO:0000313" key="6">
    <source>
        <dbReference type="EMBL" id="SKA71115.1"/>
    </source>
</evidence>
<comment type="similarity">
    <text evidence="1 4">Belongs to the prolyl-tRNA editing family. YbaK/EbsC subfamily.</text>
</comment>
<evidence type="ECO:0000256" key="4">
    <source>
        <dbReference type="PIRNR" id="PIRNR006181"/>
    </source>
</evidence>
<dbReference type="SUPFAM" id="SSF55826">
    <property type="entry name" value="YbaK/ProRS associated domain"/>
    <property type="match status" value="1"/>
</dbReference>
<organism evidence="6 7">
    <name type="scientific">Desulfobaculum bizertense DSM 18034</name>
    <dbReference type="NCBI Taxonomy" id="1121442"/>
    <lineage>
        <taxon>Bacteria</taxon>
        <taxon>Pseudomonadati</taxon>
        <taxon>Thermodesulfobacteriota</taxon>
        <taxon>Desulfovibrionia</taxon>
        <taxon>Desulfovibrionales</taxon>
        <taxon>Desulfovibrionaceae</taxon>
        <taxon>Desulfobaculum</taxon>
    </lineage>
</organism>
<dbReference type="GO" id="GO:0016829">
    <property type="term" value="F:lyase activity"/>
    <property type="evidence" value="ECO:0007669"/>
    <property type="project" value="UniProtKB-KW"/>
</dbReference>
<evidence type="ECO:0000313" key="7">
    <source>
        <dbReference type="Proteomes" id="UP000189733"/>
    </source>
</evidence>
<accession>A0A1T4W224</accession>
<dbReference type="EC" id="4.2.-.-" evidence="4"/>
<dbReference type="PANTHER" id="PTHR30411:SF0">
    <property type="entry name" value="CYS-TRNA(PRO)_CYS-TRNA(CYS) DEACYLASE YBAK"/>
    <property type="match status" value="1"/>
</dbReference>
<feature type="domain" description="YbaK/aminoacyl-tRNA synthetase-associated" evidence="5">
    <location>
        <begin position="31"/>
        <end position="144"/>
    </location>
</feature>
<dbReference type="PANTHER" id="PTHR30411">
    <property type="entry name" value="CYTOPLASMIC PROTEIN"/>
    <property type="match status" value="1"/>
</dbReference>
<evidence type="ECO:0000256" key="3">
    <source>
        <dbReference type="ARBA" id="ARBA00023239"/>
    </source>
</evidence>
<dbReference type="GO" id="GO:0002161">
    <property type="term" value="F:aminoacyl-tRNA deacylase activity"/>
    <property type="evidence" value="ECO:0007669"/>
    <property type="project" value="InterPro"/>
</dbReference>
<dbReference type="STRING" id="1121442.SAMN02745702_01416"/>
<dbReference type="PIRSF" id="PIRSF006181">
    <property type="entry name" value="EbsC_YbaK"/>
    <property type="match status" value="1"/>
</dbReference>
<dbReference type="CDD" id="cd00002">
    <property type="entry name" value="YbaK_deacylase"/>
    <property type="match status" value="1"/>
</dbReference>
<dbReference type="Pfam" id="PF04073">
    <property type="entry name" value="tRNA_edit"/>
    <property type="match status" value="1"/>
</dbReference>
<dbReference type="Gene3D" id="3.90.960.10">
    <property type="entry name" value="YbaK/aminoacyl-tRNA synthetase-associated domain"/>
    <property type="match status" value="1"/>
</dbReference>
<dbReference type="InterPro" id="IPR004369">
    <property type="entry name" value="Prolyl-tRNA_editing_YbaK/EbsC"/>
</dbReference>
<evidence type="ECO:0000256" key="1">
    <source>
        <dbReference type="ARBA" id="ARBA00009798"/>
    </source>
</evidence>
<reference evidence="6 7" key="1">
    <citation type="submission" date="2017-02" db="EMBL/GenBank/DDBJ databases">
        <authorList>
            <person name="Peterson S.W."/>
        </authorList>
    </citation>
    <scope>NUCLEOTIDE SEQUENCE [LARGE SCALE GENOMIC DNA]</scope>
    <source>
        <strain evidence="6 7">DSM 18034</strain>
    </source>
</reference>
<protein>
    <recommendedName>
        <fullName evidence="4">Cys-tRNA(Pro)/Cys-tRNA(Cys) deacylase</fullName>
        <ecNumber evidence="4">4.2.-.-</ecNumber>
    </recommendedName>
</protein>
<evidence type="ECO:0000259" key="5">
    <source>
        <dbReference type="Pfam" id="PF04073"/>
    </source>
</evidence>
<evidence type="ECO:0000256" key="2">
    <source>
        <dbReference type="ARBA" id="ARBA00022917"/>
    </source>
</evidence>
<dbReference type="OrthoDB" id="9809296at2"/>
<dbReference type="InterPro" id="IPR036754">
    <property type="entry name" value="YbaK/aa-tRNA-synt-asso_dom_sf"/>
</dbReference>
<proteinExistence type="inferred from homology"/>
<dbReference type="NCBIfam" id="TIGR00011">
    <property type="entry name" value="YbaK_EbsC"/>
    <property type="match status" value="1"/>
</dbReference>
<dbReference type="Proteomes" id="UP000189733">
    <property type="component" value="Unassembled WGS sequence"/>
</dbReference>
<dbReference type="GO" id="GO:0006412">
    <property type="term" value="P:translation"/>
    <property type="evidence" value="ECO:0007669"/>
    <property type="project" value="UniProtKB-KW"/>
</dbReference>